<sequence length="69" mass="7968">MALLYRFANHKGKALFYMQSTKNKWWGDTQIKRARVGVRAKSTNNGGVLFTQIRALLRKSMELNPKLTI</sequence>
<dbReference type="EMBL" id="AFWE01000114">
    <property type="protein sequence ID" value="EGU36848.1"/>
    <property type="molecule type" value="Genomic_DNA"/>
</dbReference>
<organism evidence="1 2">
    <name type="scientific">Vibrio scophthalmi LMG 19158</name>
    <dbReference type="NCBI Taxonomy" id="870967"/>
    <lineage>
        <taxon>Bacteria</taxon>
        <taxon>Pseudomonadati</taxon>
        <taxon>Pseudomonadota</taxon>
        <taxon>Gammaproteobacteria</taxon>
        <taxon>Vibrionales</taxon>
        <taxon>Vibrionaceae</taxon>
        <taxon>Vibrio</taxon>
    </lineage>
</organism>
<proteinExistence type="predicted"/>
<accession>F9RNQ2</accession>
<reference evidence="1 2" key="1">
    <citation type="journal article" date="2012" name="Int. J. Syst. Evol. Microbiol.">
        <title>Vibrio caribbeanicus sp. nov., isolated from the marine sponge Scleritoderma cyanea.</title>
        <authorList>
            <person name="Hoffmann M."/>
            <person name="Monday S.R."/>
            <person name="Allard M.W."/>
            <person name="Strain E.A."/>
            <person name="Whittaker P."/>
            <person name="Naum M."/>
            <person name="McCarthy P.J."/>
            <person name="Lopez J.V."/>
            <person name="Fischer M."/>
            <person name="Brown E.W."/>
        </authorList>
    </citation>
    <scope>NUCLEOTIDE SEQUENCE [LARGE SCALE GENOMIC DNA]</scope>
    <source>
        <strain evidence="1 2">LMG 19158</strain>
    </source>
</reference>
<gene>
    <name evidence="1" type="ORF">VIS19158_13892</name>
</gene>
<evidence type="ECO:0000313" key="1">
    <source>
        <dbReference type="EMBL" id="EGU36848.1"/>
    </source>
</evidence>
<dbReference type="Proteomes" id="UP000004349">
    <property type="component" value="Unassembled WGS sequence"/>
</dbReference>
<comment type="caution">
    <text evidence="1">The sequence shown here is derived from an EMBL/GenBank/DDBJ whole genome shotgun (WGS) entry which is preliminary data.</text>
</comment>
<protein>
    <submittedName>
        <fullName evidence="1">Uncharacterized protein</fullName>
    </submittedName>
</protein>
<dbReference type="AlphaFoldDB" id="F9RNQ2"/>
<evidence type="ECO:0000313" key="2">
    <source>
        <dbReference type="Proteomes" id="UP000004349"/>
    </source>
</evidence>
<name>F9RNQ2_9VIBR</name>